<feature type="region of interest" description="Disordered" evidence="4">
    <location>
        <begin position="19"/>
        <end position="117"/>
    </location>
</feature>
<reference evidence="5 6" key="1">
    <citation type="submission" date="2024-02" db="EMBL/GenBank/DDBJ databases">
        <title>De novo assembly and annotation of 12 fungi associated with fruit tree decline syndrome in Ontario, Canada.</title>
        <authorList>
            <person name="Sulman M."/>
            <person name="Ellouze W."/>
            <person name="Ilyukhin E."/>
        </authorList>
    </citation>
    <scope>NUCLEOTIDE SEQUENCE [LARGE SCALE GENOMIC DNA]</scope>
    <source>
        <strain evidence="5 6">M11/M66-122</strain>
    </source>
</reference>
<dbReference type="GO" id="GO:0003743">
    <property type="term" value="F:translation initiation factor activity"/>
    <property type="evidence" value="ECO:0007669"/>
    <property type="project" value="UniProtKB-KW"/>
</dbReference>
<evidence type="ECO:0000256" key="3">
    <source>
        <dbReference type="ARBA" id="ARBA00022917"/>
    </source>
</evidence>
<dbReference type="InterPro" id="IPR036788">
    <property type="entry name" value="T_IF-3_C_sf"/>
</dbReference>
<dbReference type="EMBL" id="JAKJXP020000092">
    <property type="protein sequence ID" value="KAK7747167.1"/>
    <property type="molecule type" value="Genomic_DNA"/>
</dbReference>
<evidence type="ECO:0000256" key="1">
    <source>
        <dbReference type="ARBA" id="ARBA00005439"/>
    </source>
</evidence>
<dbReference type="GO" id="GO:0043022">
    <property type="term" value="F:ribosome binding"/>
    <property type="evidence" value="ECO:0007669"/>
    <property type="project" value="TreeGrafter"/>
</dbReference>
<dbReference type="Gene3D" id="3.30.110.10">
    <property type="entry name" value="Translation initiation factor 3 (IF-3), C-terminal domain"/>
    <property type="match status" value="1"/>
</dbReference>
<proteinExistence type="inferred from homology"/>
<evidence type="ECO:0000256" key="2">
    <source>
        <dbReference type="ARBA" id="ARBA00022540"/>
    </source>
</evidence>
<evidence type="ECO:0008006" key="7">
    <source>
        <dbReference type="Google" id="ProtNLM"/>
    </source>
</evidence>
<evidence type="ECO:0000313" key="5">
    <source>
        <dbReference type="EMBL" id="KAK7747167.1"/>
    </source>
</evidence>
<comment type="similarity">
    <text evidence="1">Belongs to the IF-3 family.</text>
</comment>
<evidence type="ECO:0000313" key="6">
    <source>
        <dbReference type="Proteomes" id="UP001320420"/>
    </source>
</evidence>
<dbReference type="GO" id="GO:0032790">
    <property type="term" value="P:ribosome disassembly"/>
    <property type="evidence" value="ECO:0007669"/>
    <property type="project" value="TreeGrafter"/>
</dbReference>
<organism evidence="5 6">
    <name type="scientific">Diatrype stigma</name>
    <dbReference type="NCBI Taxonomy" id="117547"/>
    <lineage>
        <taxon>Eukaryota</taxon>
        <taxon>Fungi</taxon>
        <taxon>Dikarya</taxon>
        <taxon>Ascomycota</taxon>
        <taxon>Pezizomycotina</taxon>
        <taxon>Sordariomycetes</taxon>
        <taxon>Xylariomycetidae</taxon>
        <taxon>Xylariales</taxon>
        <taxon>Diatrypaceae</taxon>
        <taxon>Diatrype</taxon>
    </lineage>
</organism>
<sequence>MRHTSCAASPARALRQLRQFSSSPASNNPAASLLHHRSKRRATTTTTPTYSSAIFTTSPLPPPPSSPAGARSLTTTAPLRAWWNKSDSGGKGGSKGGGKGGGGKGGAKPAWLKNQHPTNDQIPYMWVRIVQEDQSLSEPMLTSEVLQQLDLSIVMLEMVAPPPMIEGEAVAVELDPETGIPVSDPTPTRASATEASDPDAPAATQTPKLPGPPAAICRIIDKAKAAAALAEAKRLARQRSVNTKELEVNWTIGPHDLGHKLRRMREFLNKGMTVEVMLARKKRAGQQASPEAARAVLDAVRETAAAIPGTRETKKMDGEVGAVVRLFFEGPSESTKRKLREEAKRLAKEEEEVEARRAEAKKLEADHE</sequence>
<dbReference type="InterPro" id="IPR001288">
    <property type="entry name" value="Translation_initiation_fac_3"/>
</dbReference>
<keyword evidence="2" id="KW-0396">Initiation factor</keyword>
<dbReference type="AlphaFoldDB" id="A0AAN9YLG4"/>
<dbReference type="Proteomes" id="UP001320420">
    <property type="component" value="Unassembled WGS sequence"/>
</dbReference>
<accession>A0AAN9YLG4</accession>
<feature type="region of interest" description="Disordered" evidence="4">
    <location>
        <begin position="180"/>
        <end position="210"/>
    </location>
</feature>
<dbReference type="PANTHER" id="PTHR10938:SF0">
    <property type="entry name" value="TRANSLATION INITIATION FACTOR IF-3, MITOCHONDRIAL"/>
    <property type="match status" value="1"/>
</dbReference>
<dbReference type="PANTHER" id="PTHR10938">
    <property type="entry name" value="TRANSLATION INITIATION FACTOR IF-3"/>
    <property type="match status" value="1"/>
</dbReference>
<feature type="compositionally biased region" description="Low complexity" evidence="4">
    <location>
        <begin position="21"/>
        <end position="32"/>
    </location>
</feature>
<feature type="compositionally biased region" description="Gly residues" evidence="4">
    <location>
        <begin position="89"/>
        <end position="106"/>
    </location>
</feature>
<gene>
    <name evidence="5" type="ORF">SLS62_009109</name>
</gene>
<feature type="compositionally biased region" description="Basic and acidic residues" evidence="4">
    <location>
        <begin position="334"/>
        <end position="368"/>
    </location>
</feature>
<protein>
    <recommendedName>
        <fullName evidence="7">Translation initiation factor 3 N-terminal domain-containing protein</fullName>
    </recommendedName>
</protein>
<feature type="compositionally biased region" description="Polar residues" evidence="4">
    <location>
        <begin position="185"/>
        <end position="194"/>
    </location>
</feature>
<evidence type="ECO:0000256" key="4">
    <source>
        <dbReference type="SAM" id="MobiDB-lite"/>
    </source>
</evidence>
<dbReference type="SUPFAM" id="SSF55200">
    <property type="entry name" value="Translation initiation factor IF3, C-terminal domain"/>
    <property type="match status" value="1"/>
</dbReference>
<dbReference type="GO" id="GO:0070124">
    <property type="term" value="P:mitochondrial translational initiation"/>
    <property type="evidence" value="ECO:0007669"/>
    <property type="project" value="TreeGrafter"/>
</dbReference>
<comment type="caution">
    <text evidence="5">The sequence shown here is derived from an EMBL/GenBank/DDBJ whole genome shotgun (WGS) entry which is preliminary data.</text>
</comment>
<feature type="region of interest" description="Disordered" evidence="4">
    <location>
        <begin position="332"/>
        <end position="368"/>
    </location>
</feature>
<keyword evidence="3" id="KW-0648">Protein biosynthesis</keyword>
<dbReference type="GO" id="GO:0005739">
    <property type="term" value="C:mitochondrion"/>
    <property type="evidence" value="ECO:0007669"/>
    <property type="project" value="TreeGrafter"/>
</dbReference>
<feature type="compositionally biased region" description="Low complexity" evidence="4">
    <location>
        <begin position="43"/>
        <end position="58"/>
    </location>
</feature>
<name>A0AAN9YLG4_9PEZI</name>
<keyword evidence="6" id="KW-1185">Reference proteome</keyword>